<dbReference type="InterPro" id="IPR001841">
    <property type="entry name" value="Znf_RING"/>
</dbReference>
<evidence type="ECO:0000256" key="3">
    <source>
        <dbReference type="ARBA" id="ARBA00022679"/>
    </source>
</evidence>
<evidence type="ECO:0000313" key="10">
    <source>
        <dbReference type="EMBL" id="KAB5527116.1"/>
    </source>
</evidence>
<dbReference type="PANTHER" id="PTHR46463">
    <property type="entry name" value="ZINC FINGER, RING/FYVE/PHD-TYPE"/>
    <property type="match status" value="1"/>
</dbReference>
<evidence type="ECO:0000256" key="2">
    <source>
        <dbReference type="ARBA" id="ARBA00012483"/>
    </source>
</evidence>
<keyword evidence="5 8" id="KW-0863">Zinc-finger</keyword>
<comment type="caution">
    <text evidence="10">The sequence shown here is derived from an EMBL/GenBank/DDBJ whole genome shotgun (WGS) entry which is preliminary data.</text>
</comment>
<dbReference type="Pfam" id="PF13639">
    <property type="entry name" value="zf-RING_2"/>
    <property type="match status" value="1"/>
</dbReference>
<evidence type="ECO:0000256" key="4">
    <source>
        <dbReference type="ARBA" id="ARBA00022723"/>
    </source>
</evidence>
<keyword evidence="11" id="KW-1185">Reference proteome</keyword>
<keyword evidence="6" id="KW-0833">Ubl conjugation pathway</keyword>
<dbReference type="Gene3D" id="3.30.40.10">
    <property type="entry name" value="Zinc/RING finger domain, C3HC4 (zinc finger)"/>
    <property type="match status" value="1"/>
</dbReference>
<proteinExistence type="predicted"/>
<dbReference type="Proteomes" id="UP000326939">
    <property type="component" value="Chromosome 14"/>
</dbReference>
<keyword evidence="4" id="KW-0479">Metal-binding</keyword>
<evidence type="ECO:0000313" key="11">
    <source>
        <dbReference type="Proteomes" id="UP000326939"/>
    </source>
</evidence>
<dbReference type="EC" id="2.3.2.27" evidence="2"/>
<dbReference type="PROSITE" id="PS50089">
    <property type="entry name" value="ZF_RING_2"/>
    <property type="match status" value="1"/>
</dbReference>
<dbReference type="FunFam" id="3.30.40.10:FF:000376">
    <property type="entry name" value="Putative E3 ubiquitin-protein ligase RHB1A"/>
    <property type="match status" value="1"/>
</dbReference>
<keyword evidence="7" id="KW-0862">Zinc</keyword>
<evidence type="ECO:0000256" key="8">
    <source>
        <dbReference type="PROSITE-ProRule" id="PRU00175"/>
    </source>
</evidence>
<evidence type="ECO:0000256" key="7">
    <source>
        <dbReference type="ARBA" id="ARBA00022833"/>
    </source>
</evidence>
<evidence type="ECO:0000256" key="6">
    <source>
        <dbReference type="ARBA" id="ARBA00022786"/>
    </source>
</evidence>
<reference evidence="11" key="1">
    <citation type="journal article" date="2019" name="Gigascience">
        <title>De novo genome assembly of the endangered Acer yangbiense, a plant species with extremely small populations endemic to Yunnan Province, China.</title>
        <authorList>
            <person name="Yang J."/>
            <person name="Wariss H.M."/>
            <person name="Tao L."/>
            <person name="Zhang R."/>
            <person name="Yun Q."/>
            <person name="Hollingsworth P."/>
            <person name="Dao Z."/>
            <person name="Luo G."/>
            <person name="Guo H."/>
            <person name="Ma Y."/>
            <person name="Sun W."/>
        </authorList>
    </citation>
    <scope>NUCLEOTIDE SEQUENCE [LARGE SCALE GENOMIC DNA]</scope>
    <source>
        <strain evidence="11">cv. br00</strain>
    </source>
</reference>
<dbReference type="GO" id="GO:0008270">
    <property type="term" value="F:zinc ion binding"/>
    <property type="evidence" value="ECO:0007669"/>
    <property type="project" value="UniProtKB-KW"/>
</dbReference>
<name>A0A5N5K863_9ROSI</name>
<evidence type="ECO:0000256" key="5">
    <source>
        <dbReference type="ARBA" id="ARBA00022771"/>
    </source>
</evidence>
<dbReference type="AlphaFoldDB" id="A0A5N5K863"/>
<dbReference type="SUPFAM" id="SSF57850">
    <property type="entry name" value="RING/U-box"/>
    <property type="match status" value="1"/>
</dbReference>
<evidence type="ECO:0000259" key="9">
    <source>
        <dbReference type="PROSITE" id="PS50089"/>
    </source>
</evidence>
<organism evidence="10 11">
    <name type="scientific">Salix brachista</name>
    <dbReference type="NCBI Taxonomy" id="2182728"/>
    <lineage>
        <taxon>Eukaryota</taxon>
        <taxon>Viridiplantae</taxon>
        <taxon>Streptophyta</taxon>
        <taxon>Embryophyta</taxon>
        <taxon>Tracheophyta</taxon>
        <taxon>Spermatophyta</taxon>
        <taxon>Magnoliopsida</taxon>
        <taxon>eudicotyledons</taxon>
        <taxon>Gunneridae</taxon>
        <taxon>Pentapetalae</taxon>
        <taxon>rosids</taxon>
        <taxon>fabids</taxon>
        <taxon>Malpighiales</taxon>
        <taxon>Salicaceae</taxon>
        <taxon>Saliceae</taxon>
        <taxon>Salix</taxon>
    </lineage>
</organism>
<comment type="catalytic activity">
    <reaction evidence="1">
        <text>S-ubiquitinyl-[E2 ubiquitin-conjugating enzyme]-L-cysteine + [acceptor protein]-L-lysine = [E2 ubiquitin-conjugating enzyme]-L-cysteine + N(6)-ubiquitinyl-[acceptor protein]-L-lysine.</text>
        <dbReference type="EC" id="2.3.2.27"/>
    </reaction>
</comment>
<keyword evidence="3" id="KW-0808">Transferase</keyword>
<protein>
    <recommendedName>
        <fullName evidence="2">RING-type E3 ubiquitin transferase</fullName>
        <ecNumber evidence="2">2.3.2.27</ecNumber>
    </recommendedName>
</protein>
<accession>A0A5N5K863</accession>
<sequence length="308" mass="34515">MRLKDSSRLRARLKGTNAWKATTEQSIKQQRRNYKITALISSPPPSPFLLSSPERILLPRLSPIVVDSNVVCLWCLEFTKVNVERWETWELDLAVIDSRCPPALEGHGPLTSHNSAASAFTAGLLVELHLNTSTPDTFRPPPAPLPYDVVLGCPQSPDSESVQETISHSSFGTLATCEDLYELDCKTQPGSLLVSPRKSEVTKLHETVASATEEEDACPICLEEYDLENPKHMTNCEHHFHLSCILEWMERSDTCPICDQDQLIIYAVPLEKFRGEGMKFCKTWKQVSLCSCPLILVNTSVAIYEMDL</sequence>
<dbReference type="EMBL" id="VDCV01000014">
    <property type="protein sequence ID" value="KAB5527116.1"/>
    <property type="molecule type" value="Genomic_DNA"/>
</dbReference>
<dbReference type="InterPro" id="IPR013083">
    <property type="entry name" value="Znf_RING/FYVE/PHD"/>
</dbReference>
<dbReference type="PANTHER" id="PTHR46463:SF89">
    <property type="entry name" value="E3 UBIQUITIN-PROTEIN LIGASE RHB1A-RELATED"/>
    <property type="match status" value="1"/>
</dbReference>
<feature type="domain" description="RING-type" evidence="9">
    <location>
        <begin position="218"/>
        <end position="259"/>
    </location>
</feature>
<gene>
    <name evidence="10" type="ORF">DKX38_020963</name>
</gene>
<dbReference type="GO" id="GO:0061630">
    <property type="term" value="F:ubiquitin protein ligase activity"/>
    <property type="evidence" value="ECO:0007669"/>
    <property type="project" value="UniProtKB-EC"/>
</dbReference>
<dbReference type="SMART" id="SM00184">
    <property type="entry name" value="RING"/>
    <property type="match status" value="1"/>
</dbReference>
<evidence type="ECO:0000256" key="1">
    <source>
        <dbReference type="ARBA" id="ARBA00000900"/>
    </source>
</evidence>